<evidence type="ECO:0000256" key="7">
    <source>
        <dbReference type="SAM" id="Phobius"/>
    </source>
</evidence>
<dbReference type="GO" id="GO:0005886">
    <property type="term" value="C:plasma membrane"/>
    <property type="evidence" value="ECO:0007669"/>
    <property type="project" value="TreeGrafter"/>
</dbReference>
<evidence type="ECO:0000313" key="10">
    <source>
        <dbReference type="EMBL" id="AIE83554.1"/>
    </source>
</evidence>
<sequence>MWSFGYNVALTLLKIVAAVMTGSVSLLSESVHSATDVVASGIALVSVRAAAAPPDHDHPYGHGKMESMAGFGESILLLAIVGYIVFEAIQRLVVHHPVQNLGIGLWVMAASAVSSLIIGHYVSKVGQETQSVALRSNGQHLMVDFWTSVGVLSALVLTRLTHLVWIDSAFALALAAWIAFGAWKMLKIAFDELVDKSLPEDELEAVHTILCAEPGVLSYHRLRARHSGSFHFVDVHVVVPNDWSVVQAHSLADRIEKRINEELLPAQTVVHIDPYDPAKAMDGCKDP</sequence>
<name>A0A068NPR8_FIMGI</name>
<keyword evidence="4 7" id="KW-0812">Transmembrane</keyword>
<evidence type="ECO:0000256" key="4">
    <source>
        <dbReference type="ARBA" id="ARBA00022692"/>
    </source>
</evidence>
<dbReference type="AlphaFoldDB" id="A0A068NPR8"/>
<evidence type="ECO:0000256" key="6">
    <source>
        <dbReference type="ARBA" id="ARBA00023136"/>
    </source>
</evidence>
<proteinExistence type="inferred from homology"/>
<dbReference type="InterPro" id="IPR050291">
    <property type="entry name" value="CDF_Transporter"/>
</dbReference>
<evidence type="ECO:0000256" key="3">
    <source>
        <dbReference type="ARBA" id="ARBA00022448"/>
    </source>
</evidence>
<keyword evidence="3" id="KW-0813">Transport</keyword>
<dbReference type="InterPro" id="IPR027469">
    <property type="entry name" value="Cation_efflux_TMD_sf"/>
</dbReference>
<dbReference type="EMBL" id="CP007139">
    <property type="protein sequence ID" value="AIE83554.1"/>
    <property type="molecule type" value="Genomic_DNA"/>
</dbReference>
<dbReference type="Proteomes" id="UP000027982">
    <property type="component" value="Chromosome"/>
</dbReference>
<dbReference type="GO" id="GO:0015086">
    <property type="term" value="F:cadmium ion transmembrane transporter activity"/>
    <property type="evidence" value="ECO:0007669"/>
    <property type="project" value="TreeGrafter"/>
</dbReference>
<dbReference type="PANTHER" id="PTHR43840:SF15">
    <property type="entry name" value="MITOCHONDRIAL METAL TRANSPORTER 1-RELATED"/>
    <property type="match status" value="1"/>
</dbReference>
<dbReference type="Pfam" id="PF16916">
    <property type="entry name" value="ZT_dimer"/>
    <property type="match status" value="1"/>
</dbReference>
<dbReference type="eggNOG" id="COG0053">
    <property type="taxonomic scope" value="Bacteria"/>
</dbReference>
<dbReference type="GO" id="GO:0006882">
    <property type="term" value="P:intracellular zinc ion homeostasis"/>
    <property type="evidence" value="ECO:0007669"/>
    <property type="project" value="TreeGrafter"/>
</dbReference>
<dbReference type="InterPro" id="IPR002524">
    <property type="entry name" value="Cation_efflux"/>
</dbReference>
<dbReference type="NCBIfam" id="TIGR01297">
    <property type="entry name" value="CDF"/>
    <property type="match status" value="1"/>
</dbReference>
<evidence type="ECO:0000313" key="11">
    <source>
        <dbReference type="Proteomes" id="UP000027982"/>
    </source>
</evidence>
<protein>
    <submittedName>
        <fullName evidence="10">Cobalt-zinc-cadmium resistance protein</fullName>
    </submittedName>
</protein>
<dbReference type="GO" id="GO:0015341">
    <property type="term" value="F:zinc efflux antiporter activity"/>
    <property type="evidence" value="ECO:0007669"/>
    <property type="project" value="TreeGrafter"/>
</dbReference>
<keyword evidence="5 7" id="KW-1133">Transmembrane helix</keyword>
<accession>A0A068NPR8</accession>
<dbReference type="SUPFAM" id="SSF160240">
    <property type="entry name" value="Cation efflux protein cytoplasmic domain-like"/>
    <property type="match status" value="1"/>
</dbReference>
<comment type="subcellular location">
    <subcellularLocation>
        <location evidence="1">Membrane</location>
        <topology evidence="1">Multi-pass membrane protein</topology>
    </subcellularLocation>
</comment>
<feature type="domain" description="Cation efflux protein transmembrane" evidence="8">
    <location>
        <begin position="3"/>
        <end position="194"/>
    </location>
</feature>
<keyword evidence="11" id="KW-1185">Reference proteome</keyword>
<dbReference type="PANTHER" id="PTHR43840">
    <property type="entry name" value="MITOCHONDRIAL METAL TRANSPORTER 1-RELATED"/>
    <property type="match status" value="1"/>
</dbReference>
<dbReference type="Pfam" id="PF01545">
    <property type="entry name" value="Cation_efflux"/>
    <property type="match status" value="1"/>
</dbReference>
<dbReference type="Gene3D" id="1.20.1510.10">
    <property type="entry name" value="Cation efflux protein transmembrane domain"/>
    <property type="match status" value="1"/>
</dbReference>
<dbReference type="STRING" id="661478.OP10G_0186"/>
<dbReference type="HOGENOM" id="CLU_013430_3_0_0"/>
<dbReference type="InterPro" id="IPR027470">
    <property type="entry name" value="Cation_efflux_CTD"/>
</dbReference>
<evidence type="ECO:0000259" key="9">
    <source>
        <dbReference type="Pfam" id="PF16916"/>
    </source>
</evidence>
<organism evidence="10 11">
    <name type="scientific">Fimbriimonas ginsengisoli Gsoil 348</name>
    <dbReference type="NCBI Taxonomy" id="661478"/>
    <lineage>
        <taxon>Bacteria</taxon>
        <taxon>Bacillati</taxon>
        <taxon>Armatimonadota</taxon>
        <taxon>Fimbriimonadia</taxon>
        <taxon>Fimbriimonadales</taxon>
        <taxon>Fimbriimonadaceae</taxon>
        <taxon>Fimbriimonas</taxon>
    </lineage>
</organism>
<feature type="transmembrane region" description="Helical" evidence="7">
    <location>
        <begin position="163"/>
        <end position="183"/>
    </location>
</feature>
<dbReference type="InterPro" id="IPR058533">
    <property type="entry name" value="Cation_efflux_TM"/>
</dbReference>
<comment type="similarity">
    <text evidence="2">Belongs to the cation diffusion facilitator (CDF) transporter (TC 2.A.4) family.</text>
</comment>
<evidence type="ECO:0000256" key="2">
    <source>
        <dbReference type="ARBA" id="ARBA00008114"/>
    </source>
</evidence>
<feature type="transmembrane region" description="Helical" evidence="7">
    <location>
        <begin position="101"/>
        <end position="122"/>
    </location>
</feature>
<reference evidence="10 11" key="1">
    <citation type="journal article" date="2014" name="PLoS ONE">
        <title>The first complete genome sequence of the class fimbriimonadia in the phylum armatimonadetes.</title>
        <authorList>
            <person name="Hu Z.Y."/>
            <person name="Wang Y.Z."/>
            <person name="Im W.T."/>
            <person name="Wang S.Y."/>
            <person name="Zhao G.P."/>
            <person name="Zheng H.J."/>
            <person name="Quan Z.X."/>
        </authorList>
    </citation>
    <scope>NUCLEOTIDE SEQUENCE [LARGE SCALE GENOMIC DNA]</scope>
    <source>
        <strain evidence="10">Gsoil 348</strain>
    </source>
</reference>
<dbReference type="GO" id="GO:0015093">
    <property type="term" value="F:ferrous iron transmembrane transporter activity"/>
    <property type="evidence" value="ECO:0007669"/>
    <property type="project" value="TreeGrafter"/>
</dbReference>
<keyword evidence="6 7" id="KW-0472">Membrane</keyword>
<dbReference type="KEGG" id="fgi:OP10G_0186"/>
<dbReference type="SUPFAM" id="SSF161111">
    <property type="entry name" value="Cation efflux protein transmembrane domain-like"/>
    <property type="match status" value="1"/>
</dbReference>
<dbReference type="Gene3D" id="3.30.70.1350">
    <property type="entry name" value="Cation efflux protein, cytoplasmic domain"/>
    <property type="match status" value="1"/>
</dbReference>
<evidence type="ECO:0000256" key="1">
    <source>
        <dbReference type="ARBA" id="ARBA00004141"/>
    </source>
</evidence>
<feature type="transmembrane region" description="Helical" evidence="7">
    <location>
        <begin position="6"/>
        <end position="27"/>
    </location>
</feature>
<feature type="domain" description="Cation efflux protein cytoplasmic" evidence="9">
    <location>
        <begin position="198"/>
        <end position="275"/>
    </location>
</feature>
<evidence type="ECO:0000259" key="8">
    <source>
        <dbReference type="Pfam" id="PF01545"/>
    </source>
</evidence>
<gene>
    <name evidence="10" type="ORF">OP10G_0186</name>
</gene>
<dbReference type="InterPro" id="IPR036837">
    <property type="entry name" value="Cation_efflux_CTD_sf"/>
</dbReference>
<feature type="transmembrane region" description="Helical" evidence="7">
    <location>
        <begin position="71"/>
        <end position="89"/>
    </location>
</feature>
<evidence type="ECO:0000256" key="5">
    <source>
        <dbReference type="ARBA" id="ARBA00022989"/>
    </source>
</evidence>